<dbReference type="EMBL" id="JBHULY010000027">
    <property type="protein sequence ID" value="MFD2727014.1"/>
    <property type="molecule type" value="Genomic_DNA"/>
</dbReference>
<feature type="transmembrane region" description="Helical" evidence="1">
    <location>
        <begin position="172"/>
        <end position="197"/>
    </location>
</feature>
<evidence type="ECO:0000256" key="1">
    <source>
        <dbReference type="SAM" id="Phobius"/>
    </source>
</evidence>
<dbReference type="PROSITE" id="PS51257">
    <property type="entry name" value="PROKAR_LIPOPROTEIN"/>
    <property type="match status" value="1"/>
</dbReference>
<feature type="transmembrane region" description="Helical" evidence="1">
    <location>
        <begin position="142"/>
        <end position="160"/>
    </location>
</feature>
<sequence length="502" mass="57793">MQKSKISPSVSIKTTLIYSVLAFVGCLALYHGIFKTYAFADSYEFIWTADYDPNFQHQFITHGRPFYAFLNQLAYGTFSDTISDLKWMRLFSMFWAVLFSVQVFRYLLKLKLKPIEAGLFSFSILALPSFSVYIGWSATYQVTLATNLSFLSGVILVKVFEEESKRIISAVIPLVLVIASLMLYQTAGTAFLLPFVFKATLTRYLSKRNFIAILLFLGASFGFYFLIFKLHLFLSEIPAHNRTEISPIKLPYRLVKFYFREIFALAKASGIILWSKLFLLLGAIPFLGFMYLFFKEAKHGKILLFIFLISVAPLSYLPNLLSASNWLCNRALGPTAVIIFFYQFYLIKQLYENSKIYKALAVAGFMVVVSLSYVNLNHYICNIQHKEYTILRATMGTINTNKYKNITFKIPERHFLINKGFYKKDYMGEFVQTSSSRIWVPNHFFYQVLKEEGIIKNGDVHDFSVSVKPQDESPDKSMQNEVVINLRDILAKEFSKALKANE</sequence>
<accession>A0ABW5TDW3</accession>
<proteinExistence type="predicted"/>
<gene>
    <name evidence="2" type="ORF">ACFSR8_12385</name>
</gene>
<feature type="transmembrane region" description="Helical" evidence="1">
    <location>
        <begin position="209"/>
        <end position="234"/>
    </location>
</feature>
<dbReference type="RefSeq" id="WP_380292498.1">
    <property type="nucleotide sequence ID" value="NZ_JBHULY010000027.1"/>
</dbReference>
<keyword evidence="1" id="KW-0472">Membrane</keyword>
<keyword evidence="1" id="KW-0812">Transmembrane</keyword>
<feature type="transmembrane region" description="Helical" evidence="1">
    <location>
        <begin position="115"/>
        <end position="136"/>
    </location>
</feature>
<feature type="transmembrane region" description="Helical" evidence="1">
    <location>
        <begin position="87"/>
        <end position="108"/>
    </location>
</feature>
<comment type="caution">
    <text evidence="2">The sequence shown here is derived from an EMBL/GenBank/DDBJ whole genome shotgun (WGS) entry which is preliminary data.</text>
</comment>
<feature type="transmembrane region" description="Helical" evidence="1">
    <location>
        <begin position="12"/>
        <end position="33"/>
    </location>
</feature>
<organism evidence="2 3">
    <name type="scientific">Hyunsoonleella rubra</name>
    <dbReference type="NCBI Taxonomy" id="1737062"/>
    <lineage>
        <taxon>Bacteria</taxon>
        <taxon>Pseudomonadati</taxon>
        <taxon>Bacteroidota</taxon>
        <taxon>Flavobacteriia</taxon>
        <taxon>Flavobacteriales</taxon>
        <taxon>Flavobacteriaceae</taxon>
    </lineage>
</organism>
<feature type="transmembrane region" description="Helical" evidence="1">
    <location>
        <begin position="331"/>
        <end position="347"/>
    </location>
</feature>
<feature type="transmembrane region" description="Helical" evidence="1">
    <location>
        <begin position="359"/>
        <end position="376"/>
    </location>
</feature>
<evidence type="ECO:0000313" key="3">
    <source>
        <dbReference type="Proteomes" id="UP001597476"/>
    </source>
</evidence>
<keyword evidence="1" id="KW-1133">Transmembrane helix</keyword>
<evidence type="ECO:0008006" key="4">
    <source>
        <dbReference type="Google" id="ProtNLM"/>
    </source>
</evidence>
<protein>
    <recommendedName>
        <fullName evidence="4">Glucosyltransferase GtrII-like protein</fullName>
    </recommendedName>
</protein>
<reference evidence="3" key="1">
    <citation type="journal article" date="2019" name="Int. J. Syst. Evol. Microbiol.">
        <title>The Global Catalogue of Microorganisms (GCM) 10K type strain sequencing project: providing services to taxonomists for standard genome sequencing and annotation.</title>
        <authorList>
            <consortium name="The Broad Institute Genomics Platform"/>
            <consortium name="The Broad Institute Genome Sequencing Center for Infectious Disease"/>
            <person name="Wu L."/>
            <person name="Ma J."/>
        </authorList>
    </citation>
    <scope>NUCLEOTIDE SEQUENCE [LARGE SCALE GENOMIC DNA]</scope>
    <source>
        <strain evidence="3">KCTC 42398</strain>
    </source>
</reference>
<keyword evidence="3" id="KW-1185">Reference proteome</keyword>
<dbReference type="Proteomes" id="UP001597476">
    <property type="component" value="Unassembled WGS sequence"/>
</dbReference>
<name>A0ABW5TDW3_9FLAO</name>
<evidence type="ECO:0000313" key="2">
    <source>
        <dbReference type="EMBL" id="MFD2727014.1"/>
    </source>
</evidence>
<feature type="transmembrane region" description="Helical" evidence="1">
    <location>
        <begin position="301"/>
        <end position="319"/>
    </location>
</feature>
<feature type="transmembrane region" description="Helical" evidence="1">
    <location>
        <begin position="278"/>
        <end position="294"/>
    </location>
</feature>